<dbReference type="RefSeq" id="XP_025377887.1">
    <property type="nucleotide sequence ID" value="XM_025521788.1"/>
</dbReference>
<feature type="region of interest" description="Disordered" evidence="1">
    <location>
        <begin position="94"/>
        <end position="126"/>
    </location>
</feature>
<reference evidence="2 3" key="1">
    <citation type="journal article" date="2018" name="Mol. Biol. Evol.">
        <title>Broad Genomic Sampling Reveals a Smut Pathogenic Ancestry of the Fungal Clade Ustilaginomycotina.</title>
        <authorList>
            <person name="Kijpornyongpan T."/>
            <person name="Mondo S.J."/>
            <person name="Barry K."/>
            <person name="Sandor L."/>
            <person name="Lee J."/>
            <person name="Lipzen A."/>
            <person name="Pangilinan J."/>
            <person name="LaButti K."/>
            <person name="Hainaut M."/>
            <person name="Henrissat B."/>
            <person name="Grigoriev I.V."/>
            <person name="Spatafora J.W."/>
            <person name="Aime M.C."/>
        </authorList>
    </citation>
    <scope>NUCLEOTIDE SEQUENCE [LARGE SCALE GENOMIC DNA]</scope>
    <source>
        <strain evidence="2 3">MCA 4198</strain>
    </source>
</reference>
<dbReference type="AlphaFoldDB" id="A0A316YN50"/>
<keyword evidence="3" id="KW-1185">Reference proteome</keyword>
<evidence type="ECO:0000313" key="3">
    <source>
        <dbReference type="Proteomes" id="UP000245768"/>
    </source>
</evidence>
<protein>
    <submittedName>
        <fullName evidence="2">Uncharacterized protein</fullName>
    </submittedName>
</protein>
<feature type="compositionally biased region" description="Basic and acidic residues" evidence="1">
    <location>
        <begin position="115"/>
        <end position="126"/>
    </location>
</feature>
<dbReference type="EMBL" id="KZ819636">
    <property type="protein sequence ID" value="PWN90689.1"/>
    <property type="molecule type" value="Genomic_DNA"/>
</dbReference>
<sequence>MSKFPYHLPYKSLDLRKEPHLYRPGRGEQGVLMVQPYKAELLPAWAFKDVETATRSSKDLEARFYGYLQEGDFVGADMTRKFIQMGHTRARRYANHAGGRKYAKSEDNSAGFSKRKNELPRSKEDPVKAESAAIFKAVLEKVKVDKRYLTLRQEHAEKYEDIEIEAEEQQT</sequence>
<proteinExistence type="predicted"/>
<dbReference type="OrthoDB" id="2589819at2759"/>
<dbReference type="Pfam" id="PF14328">
    <property type="entry name" value="DUF4385"/>
    <property type="match status" value="1"/>
</dbReference>
<dbReference type="InParanoid" id="A0A316YN50"/>
<evidence type="ECO:0000313" key="2">
    <source>
        <dbReference type="EMBL" id="PWN90689.1"/>
    </source>
</evidence>
<name>A0A316YN50_9BASI</name>
<dbReference type="GeneID" id="37043704"/>
<dbReference type="InterPro" id="IPR025494">
    <property type="entry name" value="DUF4385"/>
</dbReference>
<dbReference type="Proteomes" id="UP000245768">
    <property type="component" value="Unassembled WGS sequence"/>
</dbReference>
<gene>
    <name evidence="2" type="ORF">FA10DRAFT_267136</name>
</gene>
<accession>A0A316YN50</accession>
<evidence type="ECO:0000256" key="1">
    <source>
        <dbReference type="SAM" id="MobiDB-lite"/>
    </source>
</evidence>
<organism evidence="2 3">
    <name type="scientific">Acaromyces ingoldii</name>
    <dbReference type="NCBI Taxonomy" id="215250"/>
    <lineage>
        <taxon>Eukaryota</taxon>
        <taxon>Fungi</taxon>
        <taxon>Dikarya</taxon>
        <taxon>Basidiomycota</taxon>
        <taxon>Ustilaginomycotina</taxon>
        <taxon>Exobasidiomycetes</taxon>
        <taxon>Exobasidiales</taxon>
        <taxon>Cryptobasidiaceae</taxon>
        <taxon>Acaromyces</taxon>
    </lineage>
</organism>